<keyword evidence="7 8" id="KW-0472">Membrane</keyword>
<feature type="domain" description="Major facilitator superfamily (MFS) profile" evidence="9">
    <location>
        <begin position="8"/>
        <end position="406"/>
    </location>
</feature>
<gene>
    <name evidence="10" type="primary">kgtP</name>
    <name evidence="10" type="ORF">EHSB41UT_03369</name>
</gene>
<dbReference type="GO" id="GO:0015293">
    <property type="term" value="F:symporter activity"/>
    <property type="evidence" value="ECO:0007669"/>
    <property type="project" value="UniProtKB-KW"/>
</dbReference>
<evidence type="ECO:0000256" key="1">
    <source>
        <dbReference type="ARBA" id="ARBA00004651"/>
    </source>
</evidence>
<dbReference type="GO" id="GO:0005886">
    <property type="term" value="C:plasma membrane"/>
    <property type="evidence" value="ECO:0007669"/>
    <property type="project" value="UniProtKB-SubCell"/>
</dbReference>
<dbReference type="OrthoDB" id="3690818at2"/>
<dbReference type="Gene3D" id="1.20.1250.20">
    <property type="entry name" value="MFS general substrate transporter like domains"/>
    <property type="match status" value="2"/>
</dbReference>
<dbReference type="InterPro" id="IPR005828">
    <property type="entry name" value="MFS_sugar_transport-like"/>
</dbReference>
<evidence type="ECO:0000256" key="2">
    <source>
        <dbReference type="ARBA" id="ARBA00022448"/>
    </source>
</evidence>
<evidence type="ECO:0000259" key="9">
    <source>
        <dbReference type="PROSITE" id="PS50850"/>
    </source>
</evidence>
<name>A0A1X7AQ96_9GAMM</name>
<feature type="transmembrane region" description="Helical" evidence="8">
    <location>
        <begin position="182"/>
        <end position="198"/>
    </location>
</feature>
<evidence type="ECO:0000313" key="10">
    <source>
        <dbReference type="EMBL" id="SMA49583.1"/>
    </source>
</evidence>
<dbReference type="InterPro" id="IPR011701">
    <property type="entry name" value="MFS"/>
</dbReference>
<feature type="transmembrane region" description="Helical" evidence="8">
    <location>
        <begin position="107"/>
        <end position="132"/>
    </location>
</feature>
<keyword evidence="5" id="KW-0769">Symport</keyword>
<feature type="transmembrane region" description="Helical" evidence="8">
    <location>
        <begin position="20"/>
        <end position="38"/>
    </location>
</feature>
<keyword evidence="3" id="KW-1003">Cell membrane</keyword>
<feature type="transmembrane region" description="Helical" evidence="8">
    <location>
        <begin position="312"/>
        <end position="332"/>
    </location>
</feature>
<evidence type="ECO:0000256" key="6">
    <source>
        <dbReference type="ARBA" id="ARBA00022989"/>
    </source>
</evidence>
<comment type="subcellular location">
    <subcellularLocation>
        <location evidence="1">Cell membrane</location>
        <topology evidence="1">Multi-pass membrane protein</topology>
    </subcellularLocation>
</comment>
<feature type="transmembrane region" description="Helical" evidence="8">
    <location>
        <begin position="144"/>
        <end position="170"/>
    </location>
</feature>
<reference evidence="10 11" key="1">
    <citation type="submission" date="2017-03" db="EMBL/GenBank/DDBJ databases">
        <authorList>
            <person name="Afonso C.L."/>
            <person name="Miller P.J."/>
            <person name="Scott M.A."/>
            <person name="Spackman E."/>
            <person name="Goraichik I."/>
            <person name="Dimitrov K.M."/>
            <person name="Suarez D.L."/>
            <person name="Swayne D.E."/>
        </authorList>
    </citation>
    <scope>NUCLEOTIDE SEQUENCE [LARGE SCALE GENOMIC DNA]</scope>
    <source>
        <strain evidence="10">SB41UT1</strain>
    </source>
</reference>
<evidence type="ECO:0000256" key="4">
    <source>
        <dbReference type="ARBA" id="ARBA00022692"/>
    </source>
</evidence>
<dbReference type="PANTHER" id="PTHR43528:SF1">
    <property type="entry name" value="ALPHA-KETOGLUTARATE PERMEASE"/>
    <property type="match status" value="1"/>
</dbReference>
<sequence>MHKKAQKIWFGLLSGNVIEYYDYVLYGVMAPVLSRLFFPSDSRLTSLAATFAIFASGTLVRPLGGLILGYCGDYFSRRTVLMICSFLTGITTFAIGCLPASDSFSQAALLLLVLRCLQGLGMSSEFCSVLVIAGELAPPDKRGFLTSLAHSSGMAGTLLASLMTAMIFLLPDSALYSWGWRIPFWLGGIICLNAYILRSRLPTLSNARSIPRERKLTSYGSTFLQMFFMVAINTLVYHLYFIFQATRMIEHLDLPARQVMFVNTLTLLVLVICCALGGWFSDRSGHRKVYLISLIFTAVTAIPLSMLTSASNLWICAFGMFLCAIVAGFMLGSSSVLYTELWPASLRMTGTTVPYNLAIVCFGASTPLVALYLIEATGLAWSTGLYVTGLAAAALLLLWRISDRTGTQLDGAVIME</sequence>
<dbReference type="Pfam" id="PF07690">
    <property type="entry name" value="MFS_1"/>
    <property type="match status" value="1"/>
</dbReference>
<dbReference type="InterPro" id="IPR051084">
    <property type="entry name" value="H+-coupled_symporters"/>
</dbReference>
<feature type="transmembrane region" description="Helical" evidence="8">
    <location>
        <begin position="289"/>
        <end position="306"/>
    </location>
</feature>
<keyword evidence="11" id="KW-1185">Reference proteome</keyword>
<protein>
    <submittedName>
        <fullName evidence="10">Alpha-ketoglutarate permease</fullName>
    </submittedName>
</protein>
<proteinExistence type="predicted"/>
<keyword evidence="4 8" id="KW-0812">Transmembrane</keyword>
<evidence type="ECO:0000256" key="8">
    <source>
        <dbReference type="SAM" id="Phobius"/>
    </source>
</evidence>
<feature type="transmembrane region" description="Helical" evidence="8">
    <location>
        <begin position="44"/>
        <end position="68"/>
    </location>
</feature>
<feature type="transmembrane region" description="Helical" evidence="8">
    <location>
        <begin position="80"/>
        <end position="101"/>
    </location>
</feature>
<evidence type="ECO:0000256" key="3">
    <source>
        <dbReference type="ARBA" id="ARBA00022475"/>
    </source>
</evidence>
<evidence type="ECO:0000256" key="5">
    <source>
        <dbReference type="ARBA" id="ARBA00022847"/>
    </source>
</evidence>
<dbReference type="SUPFAM" id="SSF103473">
    <property type="entry name" value="MFS general substrate transporter"/>
    <property type="match status" value="1"/>
</dbReference>
<organism evidence="10 11">
    <name type="scientific">Parendozoicomonas haliclonae</name>
    <dbReference type="NCBI Taxonomy" id="1960125"/>
    <lineage>
        <taxon>Bacteria</taxon>
        <taxon>Pseudomonadati</taxon>
        <taxon>Pseudomonadota</taxon>
        <taxon>Gammaproteobacteria</taxon>
        <taxon>Oceanospirillales</taxon>
        <taxon>Endozoicomonadaceae</taxon>
        <taxon>Parendozoicomonas</taxon>
    </lineage>
</organism>
<dbReference type="RefSeq" id="WP_087112002.1">
    <property type="nucleotide sequence ID" value="NZ_CBCSCN010000010.1"/>
</dbReference>
<feature type="transmembrane region" description="Helical" evidence="8">
    <location>
        <begin position="219"/>
        <end position="240"/>
    </location>
</feature>
<evidence type="ECO:0000313" key="11">
    <source>
        <dbReference type="Proteomes" id="UP000196573"/>
    </source>
</evidence>
<feature type="transmembrane region" description="Helical" evidence="8">
    <location>
        <begin position="380"/>
        <end position="399"/>
    </location>
</feature>
<feature type="transmembrane region" description="Helical" evidence="8">
    <location>
        <begin position="260"/>
        <end position="280"/>
    </location>
</feature>
<dbReference type="AlphaFoldDB" id="A0A1X7AQ96"/>
<dbReference type="InterPro" id="IPR036259">
    <property type="entry name" value="MFS_trans_sf"/>
</dbReference>
<dbReference type="EMBL" id="FWPT01000008">
    <property type="protein sequence ID" value="SMA49583.1"/>
    <property type="molecule type" value="Genomic_DNA"/>
</dbReference>
<keyword evidence="2" id="KW-0813">Transport</keyword>
<dbReference type="PANTHER" id="PTHR43528">
    <property type="entry name" value="ALPHA-KETOGLUTARATE PERMEASE"/>
    <property type="match status" value="1"/>
</dbReference>
<evidence type="ECO:0000256" key="7">
    <source>
        <dbReference type="ARBA" id="ARBA00023136"/>
    </source>
</evidence>
<dbReference type="PROSITE" id="PS50850">
    <property type="entry name" value="MFS"/>
    <property type="match status" value="1"/>
</dbReference>
<feature type="transmembrane region" description="Helical" evidence="8">
    <location>
        <begin position="353"/>
        <end position="374"/>
    </location>
</feature>
<accession>A0A1X7AQ96</accession>
<dbReference type="InterPro" id="IPR020846">
    <property type="entry name" value="MFS_dom"/>
</dbReference>
<dbReference type="Pfam" id="PF00083">
    <property type="entry name" value="Sugar_tr"/>
    <property type="match status" value="1"/>
</dbReference>
<keyword evidence="6 8" id="KW-1133">Transmembrane helix</keyword>
<dbReference type="Proteomes" id="UP000196573">
    <property type="component" value="Unassembled WGS sequence"/>
</dbReference>